<keyword evidence="3" id="KW-1185">Reference proteome</keyword>
<reference evidence="3" key="1">
    <citation type="journal article" date="2019" name="Int. J. Syst. Evol. Microbiol.">
        <title>The Global Catalogue of Microorganisms (GCM) 10K type strain sequencing project: providing services to taxonomists for standard genome sequencing and annotation.</title>
        <authorList>
            <consortium name="The Broad Institute Genomics Platform"/>
            <consortium name="The Broad Institute Genome Sequencing Center for Infectious Disease"/>
            <person name="Wu L."/>
            <person name="Ma J."/>
        </authorList>
    </citation>
    <scope>NUCLEOTIDE SEQUENCE [LARGE SCALE GENOMIC DNA]</scope>
    <source>
        <strain evidence="3">CGMCC 1.15297</strain>
    </source>
</reference>
<dbReference type="PANTHER" id="PTHR12993:SF26">
    <property type="entry name" value="1D-MYO-INOSITOL 2-ACETAMIDO-2-DEOXY-ALPHA-D-GLUCOPYRANOSIDE DEACETYLASE"/>
    <property type="match status" value="1"/>
</dbReference>
<dbReference type="PANTHER" id="PTHR12993">
    <property type="entry name" value="N-ACETYLGLUCOSAMINYL-PHOSPHATIDYLINOSITOL DE-N-ACETYLASE-RELATED"/>
    <property type="match status" value="1"/>
</dbReference>
<feature type="chain" id="PRO_5047049290" description="PIG-L family deacetylase" evidence="1">
    <location>
        <begin position="21"/>
        <end position="259"/>
    </location>
</feature>
<comment type="caution">
    <text evidence="2">The sequence shown here is derived from an EMBL/GenBank/DDBJ whole genome shotgun (WGS) entry which is preliminary data.</text>
</comment>
<dbReference type="Pfam" id="PF02585">
    <property type="entry name" value="PIG-L"/>
    <property type="match status" value="1"/>
</dbReference>
<dbReference type="Proteomes" id="UP000603317">
    <property type="component" value="Unassembled WGS sequence"/>
</dbReference>
<evidence type="ECO:0000256" key="1">
    <source>
        <dbReference type="SAM" id="SignalP"/>
    </source>
</evidence>
<proteinExistence type="predicted"/>
<keyword evidence="1" id="KW-0732">Signal</keyword>
<protein>
    <recommendedName>
        <fullName evidence="4">PIG-L family deacetylase</fullName>
    </recommendedName>
</protein>
<evidence type="ECO:0008006" key="4">
    <source>
        <dbReference type="Google" id="ProtNLM"/>
    </source>
</evidence>
<name>A0ABQ1F3D8_9SPHN</name>
<organism evidence="2 3">
    <name type="scientific">Blastomonas marina</name>
    <dbReference type="NCBI Taxonomy" id="1867408"/>
    <lineage>
        <taxon>Bacteria</taxon>
        <taxon>Pseudomonadati</taxon>
        <taxon>Pseudomonadota</taxon>
        <taxon>Alphaproteobacteria</taxon>
        <taxon>Sphingomonadales</taxon>
        <taxon>Sphingomonadaceae</taxon>
        <taxon>Blastomonas</taxon>
    </lineage>
</organism>
<sequence>MKKRLALFVALVATPLFGMAQQEERDDPRKALAIFAHPDDELFVAPALARAAREGDEVTLVLATSGDQGPGVSGFERGDALAAARRDEARCSAEALGLREPVFLGHGDGTLAATPRAPDSPARRLTADLAAIIAEEQPDIVVTFGPDGGYGHGDHRMVSALVTQVVQAIDDDRPSLFYPGIRKGTLPPLPQMQDWAVTAPALLTIAYRYADEDLAAARAATQCHATQFDAATRAQIADLFHATIWGGAVHFRPAFGQPR</sequence>
<accession>A0ABQ1F3D8</accession>
<evidence type="ECO:0000313" key="3">
    <source>
        <dbReference type="Proteomes" id="UP000603317"/>
    </source>
</evidence>
<dbReference type="Gene3D" id="3.40.50.10320">
    <property type="entry name" value="LmbE-like"/>
    <property type="match status" value="1"/>
</dbReference>
<feature type="signal peptide" evidence="1">
    <location>
        <begin position="1"/>
        <end position="20"/>
    </location>
</feature>
<gene>
    <name evidence="2" type="ORF">GCM10010923_02220</name>
</gene>
<dbReference type="SUPFAM" id="SSF102588">
    <property type="entry name" value="LmbE-like"/>
    <property type="match status" value="1"/>
</dbReference>
<dbReference type="InterPro" id="IPR003737">
    <property type="entry name" value="GlcNAc_PI_deacetylase-related"/>
</dbReference>
<evidence type="ECO:0000313" key="2">
    <source>
        <dbReference type="EMBL" id="GFZ97727.1"/>
    </source>
</evidence>
<dbReference type="InterPro" id="IPR024078">
    <property type="entry name" value="LmbE-like_dom_sf"/>
</dbReference>
<dbReference type="RefSeq" id="WP_188640950.1">
    <property type="nucleotide sequence ID" value="NZ_BMID01000001.1"/>
</dbReference>
<dbReference type="EMBL" id="BMID01000001">
    <property type="protein sequence ID" value="GFZ97727.1"/>
    <property type="molecule type" value="Genomic_DNA"/>
</dbReference>